<dbReference type="CDD" id="cd05466">
    <property type="entry name" value="PBP2_LTTR_substrate"/>
    <property type="match status" value="1"/>
</dbReference>
<dbReference type="SUPFAM" id="SSF53850">
    <property type="entry name" value="Periplasmic binding protein-like II"/>
    <property type="match status" value="1"/>
</dbReference>
<feature type="domain" description="HTH lysR-type" evidence="5">
    <location>
        <begin position="1"/>
        <end position="58"/>
    </location>
</feature>
<dbReference type="GO" id="GO:0003700">
    <property type="term" value="F:DNA-binding transcription factor activity"/>
    <property type="evidence" value="ECO:0007669"/>
    <property type="project" value="InterPro"/>
</dbReference>
<evidence type="ECO:0000256" key="1">
    <source>
        <dbReference type="ARBA" id="ARBA00009437"/>
    </source>
</evidence>
<reference evidence="6 7" key="1">
    <citation type="journal article" date="2019" name="Nat. Med.">
        <title>A library of human gut bacterial isolates paired with longitudinal multiomics data enables mechanistic microbiome research.</title>
        <authorList>
            <person name="Poyet M."/>
            <person name="Groussin M."/>
            <person name="Gibbons S.M."/>
            <person name="Avila-Pacheco J."/>
            <person name="Jiang X."/>
            <person name="Kearney S.M."/>
            <person name="Perrotta A.R."/>
            <person name="Berdy B."/>
            <person name="Zhao S."/>
            <person name="Lieberman T.D."/>
            <person name="Swanson P.K."/>
            <person name="Smith M."/>
            <person name="Roesemann S."/>
            <person name="Alexander J.E."/>
            <person name="Rich S.A."/>
            <person name="Livny J."/>
            <person name="Vlamakis H."/>
            <person name="Clish C."/>
            <person name="Bullock K."/>
            <person name="Deik A."/>
            <person name="Scott J."/>
            <person name="Pierce K.A."/>
            <person name="Xavier R.J."/>
            <person name="Alm E.J."/>
        </authorList>
    </citation>
    <scope>NUCLEOTIDE SEQUENCE [LARGE SCALE GENOMIC DNA]</scope>
    <source>
        <strain evidence="6 7">BIOML-A1</strain>
    </source>
</reference>
<comment type="caution">
    <text evidence="6">The sequence shown here is derived from an EMBL/GenBank/DDBJ whole genome shotgun (WGS) entry which is preliminary data.</text>
</comment>
<dbReference type="Proteomes" id="UP000446657">
    <property type="component" value="Unassembled WGS sequence"/>
</dbReference>
<dbReference type="PANTHER" id="PTHR30419">
    <property type="entry name" value="HTH-TYPE TRANSCRIPTIONAL REGULATOR YBHD"/>
    <property type="match status" value="1"/>
</dbReference>
<gene>
    <name evidence="6" type="ORF">GMD30_03285</name>
</gene>
<dbReference type="Pfam" id="PF03466">
    <property type="entry name" value="LysR_substrate"/>
    <property type="match status" value="1"/>
</dbReference>
<dbReference type="PROSITE" id="PS50931">
    <property type="entry name" value="HTH_LYSR"/>
    <property type="match status" value="1"/>
</dbReference>
<dbReference type="PRINTS" id="PR00039">
    <property type="entry name" value="HTHLYSR"/>
</dbReference>
<dbReference type="RefSeq" id="WP_155175469.1">
    <property type="nucleotide sequence ID" value="NZ_JADMYF010000027.1"/>
</dbReference>
<dbReference type="AlphaFoldDB" id="A0A844KJN9"/>
<dbReference type="InterPro" id="IPR050950">
    <property type="entry name" value="HTH-type_LysR_regulators"/>
</dbReference>
<comment type="similarity">
    <text evidence="1">Belongs to the LysR transcriptional regulatory family.</text>
</comment>
<evidence type="ECO:0000256" key="3">
    <source>
        <dbReference type="ARBA" id="ARBA00023125"/>
    </source>
</evidence>
<sequence>MTLTQLEYFCAVCRYHSITRAAEALFVSQPTISTSIRDLEKEFNLRLFTHGRNRITLTNDGEAFYQKAEHILKQTHELYADFAGMQESRHPLRIGIPPMISTVFFPRITDLFEQQYNIPIQLFEYGSIRARTLLDAEQIDVAVVNMDFYNLDKYNNYVMMEDRYVYCVSKTHRYADKHEITTDMLKDESIILFNTDSVQTQTVTTRLRSAGITPRVRMYCSQLATVLNYARGGNCGAFLYSSIAVNPRDFVEIPVTPEITSKFGIIWKKGVFVPDQLSKFVTFVKSYDMSPYLPQF</sequence>
<organism evidence="6 7">
    <name type="scientific">Roseburia faecis</name>
    <dbReference type="NCBI Taxonomy" id="301302"/>
    <lineage>
        <taxon>Bacteria</taxon>
        <taxon>Bacillati</taxon>
        <taxon>Bacillota</taxon>
        <taxon>Clostridia</taxon>
        <taxon>Lachnospirales</taxon>
        <taxon>Lachnospiraceae</taxon>
        <taxon>Roseburia</taxon>
    </lineage>
</organism>
<dbReference type="InterPro" id="IPR036388">
    <property type="entry name" value="WH-like_DNA-bd_sf"/>
</dbReference>
<dbReference type="FunFam" id="1.10.10.10:FF:000001">
    <property type="entry name" value="LysR family transcriptional regulator"/>
    <property type="match status" value="1"/>
</dbReference>
<dbReference type="GO" id="GO:0005829">
    <property type="term" value="C:cytosol"/>
    <property type="evidence" value="ECO:0007669"/>
    <property type="project" value="TreeGrafter"/>
</dbReference>
<dbReference type="InterPro" id="IPR005119">
    <property type="entry name" value="LysR_subst-bd"/>
</dbReference>
<proteinExistence type="inferred from homology"/>
<dbReference type="Gene3D" id="1.10.10.10">
    <property type="entry name" value="Winged helix-like DNA-binding domain superfamily/Winged helix DNA-binding domain"/>
    <property type="match status" value="1"/>
</dbReference>
<dbReference type="PANTHER" id="PTHR30419:SF8">
    <property type="entry name" value="NITROGEN ASSIMILATION TRANSCRIPTIONAL ACTIVATOR-RELATED"/>
    <property type="match status" value="1"/>
</dbReference>
<evidence type="ECO:0000313" key="7">
    <source>
        <dbReference type="Proteomes" id="UP000446657"/>
    </source>
</evidence>
<keyword evidence="2" id="KW-0805">Transcription regulation</keyword>
<dbReference type="GO" id="GO:0003677">
    <property type="term" value="F:DNA binding"/>
    <property type="evidence" value="ECO:0007669"/>
    <property type="project" value="UniProtKB-KW"/>
</dbReference>
<keyword evidence="3" id="KW-0238">DNA-binding</keyword>
<dbReference type="InterPro" id="IPR000847">
    <property type="entry name" value="LysR_HTH_N"/>
</dbReference>
<evidence type="ECO:0000256" key="4">
    <source>
        <dbReference type="ARBA" id="ARBA00023163"/>
    </source>
</evidence>
<keyword evidence="4" id="KW-0804">Transcription</keyword>
<dbReference type="Pfam" id="PF00126">
    <property type="entry name" value="HTH_1"/>
    <property type="match status" value="1"/>
</dbReference>
<dbReference type="EMBL" id="WNAL01000005">
    <property type="protein sequence ID" value="MTR80747.1"/>
    <property type="molecule type" value="Genomic_DNA"/>
</dbReference>
<dbReference type="InterPro" id="IPR036390">
    <property type="entry name" value="WH_DNA-bd_sf"/>
</dbReference>
<accession>A0A844KJN9</accession>
<evidence type="ECO:0000259" key="5">
    <source>
        <dbReference type="PROSITE" id="PS50931"/>
    </source>
</evidence>
<dbReference type="SUPFAM" id="SSF46785">
    <property type="entry name" value="Winged helix' DNA-binding domain"/>
    <property type="match status" value="1"/>
</dbReference>
<protein>
    <submittedName>
        <fullName evidence="6">LysR family transcriptional regulator</fullName>
    </submittedName>
</protein>
<evidence type="ECO:0000256" key="2">
    <source>
        <dbReference type="ARBA" id="ARBA00023015"/>
    </source>
</evidence>
<dbReference type="Gene3D" id="3.40.190.290">
    <property type="match status" value="1"/>
</dbReference>
<name>A0A844KJN9_9FIRM</name>
<evidence type="ECO:0000313" key="6">
    <source>
        <dbReference type="EMBL" id="MTR80747.1"/>
    </source>
</evidence>